<feature type="signal peptide" evidence="5">
    <location>
        <begin position="1"/>
        <end position="20"/>
    </location>
</feature>
<dbReference type="PANTHER" id="PTHR33376:SF4">
    <property type="entry name" value="SIALIC ACID-BINDING PERIPLASMIC PROTEIN SIAP"/>
    <property type="match status" value="1"/>
</dbReference>
<reference evidence="6 7" key="1">
    <citation type="submission" date="2018-06" db="EMBL/GenBank/DDBJ databases">
        <authorList>
            <consortium name="Pathogen Informatics"/>
            <person name="Doyle S."/>
        </authorList>
    </citation>
    <scope>NUCLEOTIDE SEQUENCE [LARGE SCALE GENOMIC DNA]</scope>
    <source>
        <strain evidence="7">ATCC 11859 / DSM 33 / NCIB 8841 / NCTC 4822</strain>
    </source>
</reference>
<sequence length="341" mass="38112">MKRNLWIAVLFILTSLLIVACGDVDSDTGSDSGGKKVVIKVANNFGIDHPHNVAILEKFKPIAEKESNGTLEIQIFENNKLGAELETFDGVRNGTIEMAIAGTTVSGNPEKLKVGDWPFLFENLDHAKAAYTGEVGAEVAEELEEKTGVKVLGWAANGFRAFSSHEPVESMEDFKTYRLRMPDLPEYIAIGESLNANVISLPFSEIFTALEQKVADGQDNPISTLVANGFYEVQENVLLSNHVFSPNLYVINGDLWENKLTDEQRNAIEKAAQASTEYQWQLYGESVENDIAFLKEEGLTVTEPSKEFRQDMVDAMEPFFAERKEKYTWAEEMLQKIKDLK</sequence>
<dbReference type="InterPro" id="IPR004682">
    <property type="entry name" value="TRAP_DctP"/>
</dbReference>
<comment type="subcellular location">
    <subcellularLocation>
        <location evidence="1">Cell envelope</location>
    </subcellularLocation>
</comment>
<feature type="chain" id="PRO_5038522618" evidence="5">
    <location>
        <begin position="21"/>
        <end position="341"/>
    </location>
</feature>
<dbReference type="Proteomes" id="UP000254519">
    <property type="component" value="Unassembled WGS sequence"/>
</dbReference>
<dbReference type="AlphaFoldDB" id="A0A380BDN5"/>
<dbReference type="PIRSF" id="PIRSF006470">
    <property type="entry name" value="DctB"/>
    <property type="match status" value="1"/>
</dbReference>
<evidence type="ECO:0000256" key="4">
    <source>
        <dbReference type="ARBA" id="ARBA00022729"/>
    </source>
</evidence>
<evidence type="ECO:0000256" key="1">
    <source>
        <dbReference type="ARBA" id="ARBA00004196"/>
    </source>
</evidence>
<dbReference type="GO" id="GO:0055085">
    <property type="term" value="P:transmembrane transport"/>
    <property type="evidence" value="ECO:0007669"/>
    <property type="project" value="InterPro"/>
</dbReference>
<dbReference type="EMBL" id="UGYZ01000002">
    <property type="protein sequence ID" value="SUI99646.1"/>
    <property type="molecule type" value="Genomic_DNA"/>
</dbReference>
<accession>A0A380BDN5</accession>
<evidence type="ECO:0000256" key="2">
    <source>
        <dbReference type="ARBA" id="ARBA00009023"/>
    </source>
</evidence>
<evidence type="ECO:0000313" key="7">
    <source>
        <dbReference type="Proteomes" id="UP000254519"/>
    </source>
</evidence>
<evidence type="ECO:0000256" key="5">
    <source>
        <dbReference type="SAM" id="SignalP"/>
    </source>
</evidence>
<evidence type="ECO:0000256" key="3">
    <source>
        <dbReference type="ARBA" id="ARBA00022448"/>
    </source>
</evidence>
<dbReference type="OrthoDB" id="2087at2"/>
<name>A0A380BDN5_SPOPA</name>
<dbReference type="PROSITE" id="PS51257">
    <property type="entry name" value="PROKAR_LIPOPROTEIN"/>
    <property type="match status" value="1"/>
</dbReference>
<dbReference type="CDD" id="cd13603">
    <property type="entry name" value="PBP2_TRAP_Siap_TeaA_like"/>
    <property type="match status" value="1"/>
</dbReference>
<keyword evidence="3" id="KW-0813">Transport</keyword>
<dbReference type="RefSeq" id="WP_115360159.1">
    <property type="nucleotide sequence ID" value="NZ_CP038012.1"/>
</dbReference>
<comment type="similarity">
    <text evidence="2">Belongs to the bacterial solute-binding protein 7 family.</text>
</comment>
<gene>
    <name evidence="6" type="ORF">NCTC4822_00694</name>
</gene>
<dbReference type="PANTHER" id="PTHR33376">
    <property type="match status" value="1"/>
</dbReference>
<organism evidence="6 7">
    <name type="scientific">Sporosarcina pasteurii</name>
    <name type="common">Bacillus pasteurii</name>
    <dbReference type="NCBI Taxonomy" id="1474"/>
    <lineage>
        <taxon>Bacteria</taxon>
        <taxon>Bacillati</taxon>
        <taxon>Bacillota</taxon>
        <taxon>Bacilli</taxon>
        <taxon>Bacillales</taxon>
        <taxon>Caryophanaceae</taxon>
        <taxon>Sporosarcina</taxon>
    </lineage>
</organism>
<dbReference type="InterPro" id="IPR018389">
    <property type="entry name" value="DctP_fam"/>
</dbReference>
<protein>
    <submittedName>
        <fullName evidence="6">TRAP-type mannitol/chloroaromatic compound transport system, periplasmic component</fullName>
    </submittedName>
</protein>
<dbReference type="Gene3D" id="3.40.190.170">
    <property type="entry name" value="Bacterial extracellular solute-binding protein, family 7"/>
    <property type="match status" value="1"/>
</dbReference>
<keyword evidence="4 5" id="KW-0732">Signal</keyword>
<dbReference type="GO" id="GO:0030288">
    <property type="term" value="C:outer membrane-bounded periplasmic space"/>
    <property type="evidence" value="ECO:0007669"/>
    <property type="project" value="InterPro"/>
</dbReference>
<dbReference type="InterPro" id="IPR038404">
    <property type="entry name" value="TRAP_DctP_sf"/>
</dbReference>
<evidence type="ECO:0000313" key="6">
    <source>
        <dbReference type="EMBL" id="SUI99646.1"/>
    </source>
</evidence>
<dbReference type="Pfam" id="PF03480">
    <property type="entry name" value="DctP"/>
    <property type="match status" value="1"/>
</dbReference>
<keyword evidence="7" id="KW-1185">Reference proteome</keyword>
<dbReference type="NCBIfam" id="TIGR00787">
    <property type="entry name" value="dctP"/>
    <property type="match status" value="1"/>
</dbReference>
<proteinExistence type="inferred from homology"/>
<dbReference type="NCBIfam" id="NF037995">
    <property type="entry name" value="TRAP_S1"/>
    <property type="match status" value="1"/>
</dbReference>